<dbReference type="InterPro" id="IPR013078">
    <property type="entry name" value="His_Pase_superF_clade-1"/>
</dbReference>
<dbReference type="AlphaFoldDB" id="A0A1F4XLA4"/>
<dbReference type="Gene3D" id="3.40.50.1240">
    <property type="entry name" value="Phosphoglycerate mutase-like"/>
    <property type="match status" value="1"/>
</dbReference>
<evidence type="ECO:0000313" key="2">
    <source>
        <dbReference type="Proteomes" id="UP000177614"/>
    </source>
</evidence>
<reference evidence="1 2" key="1">
    <citation type="journal article" date="2016" name="Nat. Commun.">
        <title>Thousands of microbial genomes shed light on interconnected biogeochemical processes in an aquifer system.</title>
        <authorList>
            <person name="Anantharaman K."/>
            <person name="Brown C.T."/>
            <person name="Hug L.A."/>
            <person name="Sharon I."/>
            <person name="Castelle C.J."/>
            <person name="Probst A.J."/>
            <person name="Thomas B.C."/>
            <person name="Singh A."/>
            <person name="Wilkins M.J."/>
            <person name="Karaoz U."/>
            <person name="Brodie E.L."/>
            <person name="Williams K.H."/>
            <person name="Hubbard S.S."/>
            <person name="Banfield J.F."/>
        </authorList>
    </citation>
    <scope>NUCLEOTIDE SEQUENCE [LARGE SCALE GENOMIC DNA]</scope>
</reference>
<proteinExistence type="predicted"/>
<organism evidence="1 2">
    <name type="scientific">Candidatus Abawacabacteria bacterium RBG_16_42_10</name>
    <dbReference type="NCBI Taxonomy" id="1817814"/>
    <lineage>
        <taxon>Bacteria</taxon>
        <taxon>Candidatus Abawacaibacteriota</taxon>
    </lineage>
</organism>
<dbReference type="InterPro" id="IPR029033">
    <property type="entry name" value="His_PPase_superfam"/>
</dbReference>
<dbReference type="Pfam" id="PF00300">
    <property type="entry name" value="His_Phos_1"/>
    <property type="match status" value="1"/>
</dbReference>
<gene>
    <name evidence="1" type="ORF">A2V81_00230</name>
</gene>
<evidence type="ECO:0000313" key="1">
    <source>
        <dbReference type="EMBL" id="OGC82475.1"/>
    </source>
</evidence>
<comment type="caution">
    <text evidence="1">The sequence shown here is derived from an EMBL/GenBank/DDBJ whole genome shotgun (WGS) entry which is preliminary data.</text>
</comment>
<dbReference type="EMBL" id="MEWR01000006">
    <property type="protein sequence ID" value="OGC82475.1"/>
    <property type="molecule type" value="Genomic_DNA"/>
</dbReference>
<dbReference type="Proteomes" id="UP000177614">
    <property type="component" value="Unassembled WGS sequence"/>
</dbReference>
<protein>
    <submittedName>
        <fullName evidence="1">Uncharacterized protein</fullName>
    </submittedName>
</protein>
<dbReference type="SUPFAM" id="SSF53254">
    <property type="entry name" value="Phosphoglycerate mutase-like"/>
    <property type="match status" value="1"/>
</dbReference>
<sequence>MENMGIFVPKSFAEEGIENQRPIISIQPVAILDAIFMRHGEQFSDGEQKNREDRLSEVGRVQAIEFGKSLIDRDGVFGFCGDTKRAQEYLSIILENCQAPRKGQARIHPSLNAIDPRLGSEEYETHRREQIEELASWIDTYKRSVKTMREKSRMSILFVTHTHINESLLEKIIGDPEKSALFDPTTVVRPFAPGDHWILRTSRPPNGKESSVIILGQKQYPLNEQAFSSLIEGYLARNRYKSTRIVASEQIGETNEVPLEKVFLAFSVVRDNPMIAAKPAKNEYNFQVEKRWIFCEYIKFLVQESDALAQKLGDKECSTFSRKAADVAECIKKYAQDLIHNHVHQKDAKISVSAHVGFAESFLIKCLIKIVQLKPHSQTSSAEKLIDILENGFEKNNRLQVDIAKGTLNTVHIRIRFDKKIQSTGKEFHFDGEVPMEVIEQIIAERT</sequence>
<accession>A0A1F4XLA4</accession>
<name>A0A1F4XLA4_9BACT</name>